<sequence>MKNKLIIYPKLTSFQVNLFNNTLFIIKEYMTPEEKELRASVVENLKKNKSPTLLDLIAEALVQTQRIKENNRKMIAVLDNAINNVDTEEENKEIK</sequence>
<evidence type="ECO:0000313" key="2">
    <source>
        <dbReference type="Proteomes" id="UP000271010"/>
    </source>
</evidence>
<keyword evidence="2" id="KW-1185">Reference proteome</keyword>
<proteinExistence type="predicted"/>
<name>A0A3M9MZG1_9BACT</name>
<dbReference type="EMBL" id="RJJE01000006">
    <property type="protein sequence ID" value="RNI30939.1"/>
    <property type="molecule type" value="Genomic_DNA"/>
</dbReference>
<evidence type="ECO:0000313" key="1">
    <source>
        <dbReference type="EMBL" id="RNI30939.1"/>
    </source>
</evidence>
<dbReference type="AlphaFoldDB" id="A0A3M9MZG1"/>
<protein>
    <submittedName>
        <fullName evidence="1">Uncharacterized protein</fullName>
    </submittedName>
</protein>
<dbReference type="Proteomes" id="UP000271010">
    <property type="component" value="Unassembled WGS sequence"/>
</dbReference>
<accession>A0A3M9MZG1</accession>
<organism evidence="1 2">
    <name type="scientific">Rufibacter immobilis</name>
    <dbReference type="NCBI Taxonomy" id="1348778"/>
    <lineage>
        <taxon>Bacteria</taxon>
        <taxon>Pseudomonadati</taxon>
        <taxon>Bacteroidota</taxon>
        <taxon>Cytophagia</taxon>
        <taxon>Cytophagales</taxon>
        <taxon>Hymenobacteraceae</taxon>
        <taxon>Rufibacter</taxon>
    </lineage>
</organism>
<comment type="caution">
    <text evidence="1">The sequence shown here is derived from an EMBL/GenBank/DDBJ whole genome shotgun (WGS) entry which is preliminary data.</text>
</comment>
<reference evidence="1 2" key="1">
    <citation type="submission" date="2018-11" db="EMBL/GenBank/DDBJ databases">
        <title>Rufibacter latericius sp. nov., isolated from water in Baiyang Lake.</title>
        <authorList>
            <person name="Yang Y."/>
        </authorList>
    </citation>
    <scope>NUCLEOTIDE SEQUENCE [LARGE SCALE GENOMIC DNA]</scope>
    <source>
        <strain evidence="1 2">MCC P1</strain>
    </source>
</reference>
<gene>
    <name evidence="1" type="ORF">EFA69_06510</name>
</gene>